<evidence type="ECO:0000256" key="3">
    <source>
        <dbReference type="SAM" id="MobiDB-lite"/>
    </source>
</evidence>
<dbReference type="AlphaFoldDB" id="A0A8A1V129"/>
<keyword evidence="5" id="KW-0614">Plasmid</keyword>
<feature type="compositionally biased region" description="Basic residues" evidence="3">
    <location>
        <begin position="10"/>
        <end position="26"/>
    </location>
</feature>
<dbReference type="Gene3D" id="1.10.357.10">
    <property type="entry name" value="Tetracycline Repressor, domain 2"/>
    <property type="match status" value="1"/>
</dbReference>
<geneLocation type="plasmid" evidence="5 6">
    <name>pSRP1</name>
</geneLocation>
<evidence type="ECO:0000256" key="1">
    <source>
        <dbReference type="ARBA" id="ARBA00023125"/>
    </source>
</evidence>
<gene>
    <name evidence="5" type="ORF">SRIM_040805</name>
</gene>
<dbReference type="GO" id="GO:0003677">
    <property type="term" value="F:DNA binding"/>
    <property type="evidence" value="ECO:0007669"/>
    <property type="project" value="UniProtKB-UniRule"/>
</dbReference>
<reference evidence="5" key="3">
    <citation type="journal article" date="2021" name="bioRxiv">
        <title>Bilateral symmetry of linear streptomycete chromosomes.</title>
        <authorList>
            <person name="Algora-Gallardo L."/>
            <person name="Schniete J.K."/>
            <person name="Mark D.R."/>
            <person name="Hunter I.S."/>
            <person name="Herron P.R."/>
        </authorList>
    </citation>
    <scope>NUCLEOTIDE SEQUENCE</scope>
    <source>
        <strain evidence="5">ATCC 10970</strain>
        <plasmid evidence="5">pSRP1</plasmid>
    </source>
</reference>
<dbReference type="EMBL" id="CP048262">
    <property type="protein sequence ID" value="QST86573.1"/>
    <property type="molecule type" value="Genomic_DNA"/>
</dbReference>
<protein>
    <submittedName>
        <fullName evidence="5">TetR family transcriptional regulator</fullName>
    </submittedName>
</protein>
<feature type="DNA-binding region" description="H-T-H motif" evidence="2">
    <location>
        <begin position="103"/>
        <end position="122"/>
    </location>
</feature>
<dbReference type="InterPro" id="IPR001647">
    <property type="entry name" value="HTH_TetR"/>
</dbReference>
<reference evidence="5" key="1">
    <citation type="submission" date="2012-12" db="EMBL/GenBank/DDBJ databases">
        <authorList>
            <person name="Pethick F.E."/>
            <person name="MacFadyen A.C."/>
            <person name="Tang Z."/>
            <person name="Sangal V."/>
            <person name="Tze-Tze L."/>
            <person name="Chu J."/>
            <person name="Guo M."/>
            <person name="Kirby R."/>
            <person name="Hoskisson P.A."/>
            <person name="Herron P.R."/>
            <person name="Hunter I.S."/>
        </authorList>
    </citation>
    <scope>NUCLEOTIDE SEQUENCE</scope>
    <source>
        <strain evidence="5">ATCC 10970</strain>
        <plasmid evidence="5">pSRP1</plasmid>
    </source>
</reference>
<organism evidence="5 6">
    <name type="scientific">Streptomyces rimosus subsp. rimosus (strain ATCC 10970 / DSM 40260 / JCM 4667 / NRRL 2234)</name>
    <dbReference type="NCBI Taxonomy" id="1265868"/>
    <lineage>
        <taxon>Bacteria</taxon>
        <taxon>Bacillati</taxon>
        <taxon>Actinomycetota</taxon>
        <taxon>Actinomycetes</taxon>
        <taxon>Kitasatosporales</taxon>
        <taxon>Streptomycetaceae</taxon>
        <taxon>Streptomyces</taxon>
    </lineage>
</organism>
<sequence>MPRPEPGKPRSARPWHRTRARGRKGRLGAGIRPHGDTAAQRARPFEQTAGTLRLSTIPEGKRTLNEPTAPTADGRRLKGDQRKRELIEATLQVVGREGIAGVSHRVVSREAGQPPTAAAYHFKSIGDLLAVALTACMEQDAARLRAAGPDGGPEGLHDLARIMADAVAVPHRLLAEYELFLLAARRPELRVSTRNWLDSITEFGRRYTTDPVRLRVLAGTFDGLLMHALLTDDPPTAEEYEAALRMILL</sequence>
<name>A0A8A1V129_STRR1</name>
<feature type="region of interest" description="Disordered" evidence="3">
    <location>
        <begin position="1"/>
        <end position="81"/>
    </location>
</feature>
<dbReference type="Proteomes" id="UP000011074">
    <property type="component" value="Plasmid pSRP1"/>
</dbReference>
<keyword evidence="1 2" id="KW-0238">DNA-binding</keyword>
<dbReference type="Pfam" id="PF17940">
    <property type="entry name" value="TetR_C_31"/>
    <property type="match status" value="1"/>
</dbReference>
<dbReference type="InterPro" id="IPR009057">
    <property type="entry name" value="Homeodomain-like_sf"/>
</dbReference>
<feature type="domain" description="HTH tetR-type" evidence="4">
    <location>
        <begin position="80"/>
        <end position="140"/>
    </location>
</feature>
<reference evidence="5" key="2">
    <citation type="submission" date="2020-01" db="EMBL/GenBank/DDBJ databases">
        <authorList>
            <person name="Algora L."/>
            <person name="Schniete J.K."/>
            <person name="MacFadyen A."/>
            <person name="Hoskisson P.A."/>
            <person name="Hunter I.S."/>
            <person name="Herron P.R."/>
        </authorList>
    </citation>
    <scope>NUCLEOTIDE SEQUENCE</scope>
    <source>
        <strain evidence="5">ATCC 10970</strain>
        <plasmid evidence="5">pSRP1</plasmid>
    </source>
</reference>
<evidence type="ECO:0000256" key="2">
    <source>
        <dbReference type="PROSITE-ProRule" id="PRU00335"/>
    </source>
</evidence>
<evidence type="ECO:0000313" key="6">
    <source>
        <dbReference type="Proteomes" id="UP000011074"/>
    </source>
</evidence>
<dbReference type="SUPFAM" id="SSF46689">
    <property type="entry name" value="Homeodomain-like"/>
    <property type="match status" value="1"/>
</dbReference>
<proteinExistence type="predicted"/>
<dbReference type="PROSITE" id="PS50977">
    <property type="entry name" value="HTH_TETR_2"/>
    <property type="match status" value="1"/>
</dbReference>
<accession>A0A8A1V129</accession>
<evidence type="ECO:0000313" key="5">
    <source>
        <dbReference type="EMBL" id="QST86573.1"/>
    </source>
</evidence>
<dbReference type="InterPro" id="IPR041583">
    <property type="entry name" value="TetR_C_31"/>
</dbReference>
<evidence type="ECO:0000259" key="4">
    <source>
        <dbReference type="PROSITE" id="PS50977"/>
    </source>
</evidence>